<feature type="region of interest" description="Disordered" evidence="2">
    <location>
        <begin position="345"/>
        <end position="384"/>
    </location>
</feature>
<dbReference type="GeneID" id="74913633"/>
<dbReference type="Gene3D" id="3.40.630.190">
    <property type="entry name" value="LCP protein"/>
    <property type="match status" value="1"/>
</dbReference>
<dbReference type="PANTHER" id="PTHR33392">
    <property type="entry name" value="POLYISOPRENYL-TEICHOIC ACID--PEPTIDOGLYCAN TEICHOIC ACID TRANSFERASE TAGU"/>
    <property type="match status" value="1"/>
</dbReference>
<evidence type="ECO:0000313" key="6">
    <source>
        <dbReference type="Proteomes" id="UP000031397"/>
    </source>
</evidence>
<feature type="compositionally biased region" description="Polar residues" evidence="2">
    <location>
        <begin position="373"/>
        <end position="384"/>
    </location>
</feature>
<dbReference type="OrthoDB" id="27330at2"/>
<feature type="compositionally biased region" description="Low complexity" evidence="2">
    <location>
        <begin position="1"/>
        <end position="10"/>
    </location>
</feature>
<dbReference type="InterPro" id="IPR004474">
    <property type="entry name" value="LytR_CpsA_psr"/>
</dbReference>
<keyword evidence="3" id="KW-1133">Transmembrane helix</keyword>
<feature type="domain" description="Cell envelope-related transcriptional attenuator" evidence="4">
    <location>
        <begin position="116"/>
        <end position="259"/>
    </location>
</feature>
<protein>
    <submittedName>
        <fullName evidence="5">Cell envelope-associated transcriptional attenuator LytR-CpsA-Psr, subfamily F2</fullName>
    </submittedName>
</protein>
<dbReference type="PANTHER" id="PTHR33392:SF6">
    <property type="entry name" value="POLYISOPRENYL-TEICHOIC ACID--PEPTIDOGLYCAN TEICHOIC ACID TRANSFERASE TAGU"/>
    <property type="match status" value="1"/>
</dbReference>
<gene>
    <name evidence="5" type="ORF">LfDm3_0968</name>
</gene>
<keyword evidence="3" id="KW-0472">Membrane</keyword>
<evidence type="ECO:0000259" key="4">
    <source>
        <dbReference type="Pfam" id="PF03816"/>
    </source>
</evidence>
<proteinExistence type="inferred from homology"/>
<comment type="caution">
    <text evidence="5">The sequence shown here is derived from an EMBL/GenBank/DDBJ whole genome shotgun (WGS) entry which is preliminary data.</text>
</comment>
<comment type="similarity">
    <text evidence="1">Belongs to the LytR/CpsA/Psr (LCP) family.</text>
</comment>
<dbReference type="RefSeq" id="WP_039144578.1">
    <property type="nucleotide sequence ID" value="NZ_JOJZ01000019.1"/>
</dbReference>
<organism evidence="5 6">
    <name type="scientific">Fructilactobacillus fructivorans</name>
    <dbReference type="NCBI Taxonomy" id="1614"/>
    <lineage>
        <taxon>Bacteria</taxon>
        <taxon>Bacillati</taxon>
        <taxon>Bacillota</taxon>
        <taxon>Bacilli</taxon>
        <taxon>Lactobacillales</taxon>
        <taxon>Lactobacillaceae</taxon>
        <taxon>Fructilactobacillus</taxon>
    </lineage>
</organism>
<dbReference type="Proteomes" id="UP000031397">
    <property type="component" value="Unassembled WGS sequence"/>
</dbReference>
<dbReference type="PATRIC" id="fig|1614.7.peg.923"/>
<accession>A0A0C1PPC4</accession>
<evidence type="ECO:0000256" key="3">
    <source>
        <dbReference type="SAM" id="Phobius"/>
    </source>
</evidence>
<dbReference type="NCBIfam" id="TIGR00350">
    <property type="entry name" value="lytR_cpsA_psr"/>
    <property type="match status" value="1"/>
</dbReference>
<dbReference type="EMBL" id="JOJZ01000019">
    <property type="protein sequence ID" value="KID41726.1"/>
    <property type="molecule type" value="Genomic_DNA"/>
</dbReference>
<evidence type="ECO:0000313" key="5">
    <source>
        <dbReference type="EMBL" id="KID41726.1"/>
    </source>
</evidence>
<dbReference type="InterPro" id="IPR050922">
    <property type="entry name" value="LytR/CpsA/Psr_CW_biosynth"/>
</dbReference>
<dbReference type="AlphaFoldDB" id="A0A0C1PPC4"/>
<dbReference type="Pfam" id="PF03816">
    <property type="entry name" value="LytR_cpsA_psr"/>
    <property type="match status" value="1"/>
</dbReference>
<feature type="compositionally biased region" description="Low complexity" evidence="2">
    <location>
        <begin position="351"/>
        <end position="372"/>
    </location>
</feature>
<feature type="transmembrane region" description="Helical" evidence="3">
    <location>
        <begin position="42"/>
        <end position="62"/>
    </location>
</feature>
<sequence>MSNNDNNNDNYQSRNRRSGNPHFAEPQSEPAVDYDEEPHHPIAWTFMAVVLLIVLIGLAFGFRAYTQARHSFGGTFQDDGIGKSRNVSGILKKRKPFSILLMGTDTGALGRHDVGRTDTIIVATVNPQKETTYLTSIPRDTKVVVNGDSQPYEKINAAYTIGGPKTAISTVQDLLNVPIDYFAIVNMGGLKQMVNSVGGVDVKPPLTFKYGNANVVKGKMTHLDGDQALDYSRMRDDDPKGDYGRQQRQRQILEKLVMKGMGISSIPRYQQILESLNGNLKTDLSFDDMIAIRSKYGPATHHIKSETLQGNEAMINGISYQVAQPDELMNVSNHIRTTLNLDPAKGLTSKQQQTNSPSNGNGGSQANNQDSSDNPGSASTAPAY</sequence>
<evidence type="ECO:0000256" key="2">
    <source>
        <dbReference type="SAM" id="MobiDB-lite"/>
    </source>
</evidence>
<keyword evidence="6" id="KW-1185">Reference proteome</keyword>
<feature type="region of interest" description="Disordered" evidence="2">
    <location>
        <begin position="1"/>
        <end position="34"/>
    </location>
</feature>
<evidence type="ECO:0000256" key="1">
    <source>
        <dbReference type="ARBA" id="ARBA00006068"/>
    </source>
</evidence>
<keyword evidence="3" id="KW-0812">Transmembrane</keyword>
<reference evidence="5 6" key="1">
    <citation type="submission" date="2014-06" db="EMBL/GenBank/DDBJ databases">
        <title>Functional and comparative genomic analyses of the Drosophila gut microbiota identify candidate symbiosis factors.</title>
        <authorList>
            <person name="Newell P.D."/>
            <person name="Chaston J.M."/>
            <person name="Douglas A.E."/>
        </authorList>
    </citation>
    <scope>NUCLEOTIDE SEQUENCE [LARGE SCALE GENOMIC DNA]</scope>
    <source>
        <strain evidence="5 6">DmCS_002</strain>
    </source>
</reference>
<name>A0A0C1PPC4_9LACO</name>